<feature type="region of interest" description="Disordered" evidence="1">
    <location>
        <begin position="1"/>
        <end position="38"/>
    </location>
</feature>
<comment type="caution">
    <text evidence="2">The sequence shown here is derived from an EMBL/GenBank/DDBJ whole genome shotgun (WGS) entry which is preliminary data.</text>
</comment>
<organism evidence="2 3">
    <name type="scientific">Boletus reticuloceps</name>
    <dbReference type="NCBI Taxonomy" id="495285"/>
    <lineage>
        <taxon>Eukaryota</taxon>
        <taxon>Fungi</taxon>
        <taxon>Dikarya</taxon>
        <taxon>Basidiomycota</taxon>
        <taxon>Agaricomycotina</taxon>
        <taxon>Agaricomycetes</taxon>
        <taxon>Agaricomycetidae</taxon>
        <taxon>Boletales</taxon>
        <taxon>Boletineae</taxon>
        <taxon>Boletaceae</taxon>
        <taxon>Boletoideae</taxon>
        <taxon>Boletus</taxon>
    </lineage>
</organism>
<dbReference type="OrthoDB" id="3233731at2759"/>
<feature type="region of interest" description="Disordered" evidence="1">
    <location>
        <begin position="358"/>
        <end position="411"/>
    </location>
</feature>
<dbReference type="Proteomes" id="UP000683000">
    <property type="component" value="Unassembled WGS sequence"/>
</dbReference>
<accession>A0A8I2YYL0</accession>
<sequence length="482" mass="52216">MRSAIKTNPPPQKKCPLQPLPSPPSLSLETPPASAQATRRLRCRSSTFSAIASWAAHVQPGSPSPRSPHRRPSLRKNRCPSIASIRGISTSSLHVVPTPTTAFVPTPSVRDFKADLTAVGYTSVFLQFPGTPISATLPLSITPSSPKAANNIPAQSVLPPTRKPRGLARFRSLSVLRSRGRSKPACPNSPTRMMAKAAATSAAVVKRKKAKYAMRPPPLANELALMQFADGGDMDGNIKRIMESQAKVTGAVALADIYRDAEGGIWWDQDEQWEYTHLLAEGDESRPHATGDLHWITFGGNMSPSTTDVIGEHRRGTSTQDSDLDPKYVVHPADSLDGDDLALFGSAIVPTRKRTASVFSVPSRPRRATQRSPGVGAKMKLKEKARRRPAPLKLSPPTPGSKQPTNSPIDTEKVRRDFIAASFEPVNSIPVTPTTPVDGRARLIGNSRAINVPWPNLGVKKRPSMLNMMGLFRSARKEDVMC</sequence>
<feature type="compositionally biased region" description="Low complexity" evidence="1">
    <location>
        <begin position="25"/>
        <end position="35"/>
    </location>
</feature>
<feature type="compositionally biased region" description="Basic residues" evidence="1">
    <location>
        <begin position="67"/>
        <end position="78"/>
    </location>
</feature>
<feature type="compositionally biased region" description="Pro residues" evidence="1">
    <location>
        <begin position="8"/>
        <end position="24"/>
    </location>
</feature>
<feature type="region of interest" description="Disordered" evidence="1">
    <location>
        <begin position="56"/>
        <end position="78"/>
    </location>
</feature>
<keyword evidence="3" id="KW-1185">Reference proteome</keyword>
<name>A0A8I2YYL0_9AGAM</name>
<gene>
    <name evidence="2" type="ORF">JVT61DRAFT_391</name>
</gene>
<dbReference type="EMBL" id="JAGFBS010000001">
    <property type="protein sequence ID" value="KAG6381784.1"/>
    <property type="molecule type" value="Genomic_DNA"/>
</dbReference>
<protein>
    <submittedName>
        <fullName evidence="2">Uncharacterized protein</fullName>
    </submittedName>
</protein>
<proteinExistence type="predicted"/>
<feature type="compositionally biased region" description="Basic residues" evidence="1">
    <location>
        <begin position="379"/>
        <end position="390"/>
    </location>
</feature>
<evidence type="ECO:0000313" key="3">
    <source>
        <dbReference type="Proteomes" id="UP000683000"/>
    </source>
</evidence>
<reference evidence="2" key="1">
    <citation type="submission" date="2021-03" db="EMBL/GenBank/DDBJ databases">
        <title>Evolutionary innovations through gain and loss of genes in the ectomycorrhizal Boletales.</title>
        <authorList>
            <person name="Wu G."/>
            <person name="Miyauchi S."/>
            <person name="Morin E."/>
            <person name="Yang Z.-L."/>
            <person name="Xu J."/>
            <person name="Martin F.M."/>
        </authorList>
    </citation>
    <scope>NUCLEOTIDE SEQUENCE</scope>
    <source>
        <strain evidence="2">BR01</strain>
    </source>
</reference>
<evidence type="ECO:0000256" key="1">
    <source>
        <dbReference type="SAM" id="MobiDB-lite"/>
    </source>
</evidence>
<dbReference type="AlphaFoldDB" id="A0A8I2YYL0"/>
<evidence type="ECO:0000313" key="2">
    <source>
        <dbReference type="EMBL" id="KAG6381784.1"/>
    </source>
</evidence>
<feature type="compositionally biased region" description="Polar residues" evidence="1">
    <location>
        <begin position="400"/>
        <end position="409"/>
    </location>
</feature>